<accession>A0A2I9DHC3</accession>
<dbReference type="AlphaFoldDB" id="A0A2I9DHC3"/>
<dbReference type="Pfam" id="PF00583">
    <property type="entry name" value="Acetyltransf_1"/>
    <property type="match status" value="1"/>
</dbReference>
<dbReference type="PROSITE" id="PS51186">
    <property type="entry name" value="GNAT"/>
    <property type="match status" value="1"/>
</dbReference>
<sequence length="135" mass="14823">MLTEANTLTTEVEALLIRAMFPDPERIRRKLEDYRTEPGRQVFVWSVDGRPVSAAGVREVGEAAEILHLGTAPGEEGRGYARALLHAVAAHLNAAKLLAETDDDAAAFYRRAGFEITPATPRGGRPRYRAVLTRP</sequence>
<dbReference type="InterPro" id="IPR000182">
    <property type="entry name" value="GNAT_dom"/>
</dbReference>
<dbReference type="Proteomes" id="UP000236569">
    <property type="component" value="Unassembled WGS sequence"/>
</dbReference>
<dbReference type="EMBL" id="BFAG01000005">
    <property type="protein sequence ID" value="GBF05588.1"/>
    <property type="molecule type" value="Genomic_DNA"/>
</dbReference>
<organism evidence="2 3">
    <name type="scientific">Deinococcus aerius</name>
    <dbReference type="NCBI Taxonomy" id="200253"/>
    <lineage>
        <taxon>Bacteria</taxon>
        <taxon>Thermotogati</taxon>
        <taxon>Deinococcota</taxon>
        <taxon>Deinococci</taxon>
        <taxon>Deinococcales</taxon>
        <taxon>Deinococcaceae</taxon>
        <taxon>Deinococcus</taxon>
    </lineage>
</organism>
<dbReference type="Gene3D" id="3.40.630.30">
    <property type="match status" value="1"/>
</dbReference>
<dbReference type="RefSeq" id="WP_165794135.1">
    <property type="nucleotide sequence ID" value="NZ_BFAG01000005.1"/>
</dbReference>
<protein>
    <recommendedName>
        <fullName evidence="1">N-acetyltransferase domain-containing protein</fullName>
    </recommendedName>
</protein>
<comment type="caution">
    <text evidence="2">The sequence shown here is derived from an EMBL/GenBank/DDBJ whole genome shotgun (WGS) entry which is preliminary data.</text>
</comment>
<dbReference type="InterPro" id="IPR016181">
    <property type="entry name" value="Acyl_CoA_acyltransferase"/>
</dbReference>
<dbReference type="SUPFAM" id="SSF55729">
    <property type="entry name" value="Acyl-CoA N-acyltransferases (Nat)"/>
    <property type="match status" value="1"/>
</dbReference>
<evidence type="ECO:0000313" key="3">
    <source>
        <dbReference type="Proteomes" id="UP000236569"/>
    </source>
</evidence>
<evidence type="ECO:0000313" key="2">
    <source>
        <dbReference type="EMBL" id="GBF05588.1"/>
    </source>
</evidence>
<feature type="domain" description="N-acetyltransferase" evidence="1">
    <location>
        <begin position="1"/>
        <end position="135"/>
    </location>
</feature>
<gene>
    <name evidence="2" type="ORF">DAERI_050097</name>
</gene>
<proteinExistence type="predicted"/>
<reference evidence="3" key="1">
    <citation type="submission" date="2018-01" db="EMBL/GenBank/DDBJ databases">
        <title>Draft Genome Sequence of the Radioresistant Bacterium Deinococcus aerius TR0125, Isolated from the Higher Atmosphere above Japan.</title>
        <authorList>
            <person name="Satoh K."/>
            <person name="Arai H."/>
            <person name="Sanzen T."/>
            <person name="Kawaguchi Y."/>
            <person name="Hayashi H."/>
            <person name="Yokobori S."/>
            <person name="Yamagishi A."/>
            <person name="Oono Y."/>
            <person name="Narumi I."/>
        </authorList>
    </citation>
    <scope>NUCLEOTIDE SEQUENCE [LARGE SCALE GENOMIC DNA]</scope>
    <source>
        <strain evidence="3">TR0125</strain>
    </source>
</reference>
<keyword evidence="3" id="KW-1185">Reference proteome</keyword>
<name>A0A2I9DHC3_9DEIO</name>
<dbReference type="CDD" id="cd04301">
    <property type="entry name" value="NAT_SF"/>
    <property type="match status" value="1"/>
</dbReference>
<dbReference type="GO" id="GO:0016747">
    <property type="term" value="F:acyltransferase activity, transferring groups other than amino-acyl groups"/>
    <property type="evidence" value="ECO:0007669"/>
    <property type="project" value="InterPro"/>
</dbReference>
<evidence type="ECO:0000259" key="1">
    <source>
        <dbReference type="PROSITE" id="PS51186"/>
    </source>
</evidence>